<protein>
    <submittedName>
        <fullName evidence="2">Uncharacterized protein</fullName>
    </submittedName>
</protein>
<proteinExistence type="predicted"/>
<name>A0ABR3XYV0_9PEZI</name>
<dbReference type="EMBL" id="JAWRVE010000006">
    <property type="protein sequence ID" value="KAL1881191.1"/>
    <property type="molecule type" value="Genomic_DNA"/>
</dbReference>
<comment type="caution">
    <text evidence="2">The sequence shown here is derived from an EMBL/GenBank/DDBJ whole genome shotgun (WGS) entry which is preliminary data.</text>
</comment>
<organism evidence="2 3">
    <name type="scientific">Diaporthe australafricana</name>
    <dbReference type="NCBI Taxonomy" id="127596"/>
    <lineage>
        <taxon>Eukaryota</taxon>
        <taxon>Fungi</taxon>
        <taxon>Dikarya</taxon>
        <taxon>Ascomycota</taxon>
        <taxon>Pezizomycotina</taxon>
        <taxon>Sordariomycetes</taxon>
        <taxon>Sordariomycetidae</taxon>
        <taxon>Diaporthales</taxon>
        <taxon>Diaporthaceae</taxon>
        <taxon>Diaporthe</taxon>
    </lineage>
</organism>
<accession>A0ABR3XYV0</accession>
<evidence type="ECO:0000313" key="3">
    <source>
        <dbReference type="Proteomes" id="UP001583177"/>
    </source>
</evidence>
<dbReference type="Proteomes" id="UP001583177">
    <property type="component" value="Unassembled WGS sequence"/>
</dbReference>
<feature type="region of interest" description="Disordered" evidence="1">
    <location>
        <begin position="110"/>
        <end position="168"/>
    </location>
</feature>
<keyword evidence="3" id="KW-1185">Reference proteome</keyword>
<reference evidence="2 3" key="1">
    <citation type="journal article" date="2024" name="IMA Fungus">
        <title>IMA Genome - F19 : A genome assembly and annotation guide to empower mycologists, including annotated draft genome sequences of Ceratocystis pirilliformis, Diaporthe australafricana, Fusarium ophioides, Paecilomyces lecythidis, and Sporothrix stenoceras.</title>
        <authorList>
            <person name="Aylward J."/>
            <person name="Wilson A.M."/>
            <person name="Visagie C.M."/>
            <person name="Spraker J."/>
            <person name="Barnes I."/>
            <person name="Buitendag C."/>
            <person name="Ceriani C."/>
            <person name="Del Mar Angel L."/>
            <person name="du Plessis D."/>
            <person name="Fuchs T."/>
            <person name="Gasser K."/>
            <person name="Kramer D."/>
            <person name="Li W."/>
            <person name="Munsamy K."/>
            <person name="Piso A."/>
            <person name="Price J.L."/>
            <person name="Sonnekus B."/>
            <person name="Thomas C."/>
            <person name="van der Nest A."/>
            <person name="van Dijk A."/>
            <person name="van Heerden A."/>
            <person name="van Vuuren N."/>
            <person name="Yilmaz N."/>
            <person name="Duong T.A."/>
            <person name="van der Merwe N.A."/>
            <person name="Wingfield M.J."/>
            <person name="Wingfield B.D."/>
        </authorList>
    </citation>
    <scope>NUCLEOTIDE SEQUENCE [LARGE SCALE GENOMIC DNA]</scope>
    <source>
        <strain evidence="2 3">CMW 18300</strain>
    </source>
</reference>
<evidence type="ECO:0000313" key="2">
    <source>
        <dbReference type="EMBL" id="KAL1881191.1"/>
    </source>
</evidence>
<feature type="compositionally biased region" description="Polar residues" evidence="1">
    <location>
        <begin position="131"/>
        <end position="143"/>
    </location>
</feature>
<gene>
    <name evidence="2" type="ORF">Daus18300_001042</name>
</gene>
<feature type="compositionally biased region" description="Polar residues" evidence="1">
    <location>
        <begin position="153"/>
        <end position="168"/>
    </location>
</feature>
<sequence length="232" mass="25244">MTESQRQQINKKSTSKDATELQWFAVFDILFPGHHRRPSSPYIEFNLLQDLTLYQGFLETTGSRILSDCVMCQSAIARNLPEEKLDIAHAAFEHTTKEGLRDIFHQWMVPGSGDREEPNIPIEPGGESQLYLPNSCASTQRTDSYAKDPSGGASPNTALSLPEQGTSDTLAGSAALQTASSGQSVANKTSSGGLNFYYDSVDFTSGSTYEDNELVQLINESHSDLPSQSGLG</sequence>
<evidence type="ECO:0000256" key="1">
    <source>
        <dbReference type="SAM" id="MobiDB-lite"/>
    </source>
</evidence>